<dbReference type="EMBL" id="LAZR01025374">
    <property type="protein sequence ID" value="KKL72108.1"/>
    <property type="molecule type" value="Genomic_DNA"/>
</dbReference>
<reference evidence="1" key="1">
    <citation type="journal article" date="2015" name="Nature">
        <title>Complex archaea that bridge the gap between prokaryotes and eukaryotes.</title>
        <authorList>
            <person name="Spang A."/>
            <person name="Saw J.H."/>
            <person name="Jorgensen S.L."/>
            <person name="Zaremba-Niedzwiedzka K."/>
            <person name="Martijn J."/>
            <person name="Lind A.E."/>
            <person name="van Eijk R."/>
            <person name="Schleper C."/>
            <person name="Guy L."/>
            <person name="Ettema T.J."/>
        </authorList>
    </citation>
    <scope>NUCLEOTIDE SEQUENCE</scope>
</reference>
<gene>
    <name evidence="1" type="ORF">LCGC14_2088200</name>
</gene>
<accession>A0A0F9EDE8</accession>
<protein>
    <submittedName>
        <fullName evidence="1">Uncharacterized protein</fullName>
    </submittedName>
</protein>
<dbReference type="AlphaFoldDB" id="A0A0F9EDE8"/>
<comment type="caution">
    <text evidence="1">The sequence shown here is derived from an EMBL/GenBank/DDBJ whole genome shotgun (WGS) entry which is preliminary data.</text>
</comment>
<organism evidence="1">
    <name type="scientific">marine sediment metagenome</name>
    <dbReference type="NCBI Taxonomy" id="412755"/>
    <lineage>
        <taxon>unclassified sequences</taxon>
        <taxon>metagenomes</taxon>
        <taxon>ecological metagenomes</taxon>
    </lineage>
</organism>
<proteinExistence type="predicted"/>
<name>A0A0F9EDE8_9ZZZZ</name>
<sequence length="181" mass="18953">MTQSAEKTLVQVRQRLATLEALAAANTAVLVKRATYRTTFADLAGVIGVAVQVQGAASRIIRVVRVQFAKPSVAQAPLIFTKNSAAATGGTSTTPAKVSLDSADDAASAVVRLYTVAPTPGAVVGNIYDADHGTSDVLFETFGDVQNVREAVLRGVAECMTIVLQADAIINGYIEWTEEDA</sequence>
<evidence type="ECO:0000313" key="1">
    <source>
        <dbReference type="EMBL" id="KKL72108.1"/>
    </source>
</evidence>